<evidence type="ECO:0000313" key="2">
    <source>
        <dbReference type="EMBL" id="KAJ7644943.1"/>
    </source>
</evidence>
<keyword evidence="1" id="KW-0472">Membrane</keyword>
<feature type="transmembrane region" description="Helical" evidence="1">
    <location>
        <begin position="186"/>
        <end position="207"/>
    </location>
</feature>
<reference evidence="2" key="1">
    <citation type="submission" date="2023-03" db="EMBL/GenBank/DDBJ databases">
        <title>Massive genome expansion in bonnet fungi (Mycena s.s.) driven by repeated elements and novel gene families across ecological guilds.</title>
        <authorList>
            <consortium name="Lawrence Berkeley National Laboratory"/>
            <person name="Harder C.B."/>
            <person name="Miyauchi S."/>
            <person name="Viragh M."/>
            <person name="Kuo A."/>
            <person name="Thoen E."/>
            <person name="Andreopoulos B."/>
            <person name="Lu D."/>
            <person name="Skrede I."/>
            <person name="Drula E."/>
            <person name="Henrissat B."/>
            <person name="Morin E."/>
            <person name="Kohler A."/>
            <person name="Barry K."/>
            <person name="LaButti K."/>
            <person name="Morin E."/>
            <person name="Salamov A."/>
            <person name="Lipzen A."/>
            <person name="Mereny Z."/>
            <person name="Hegedus B."/>
            <person name="Baldrian P."/>
            <person name="Stursova M."/>
            <person name="Weitz H."/>
            <person name="Taylor A."/>
            <person name="Grigoriev I.V."/>
            <person name="Nagy L.G."/>
            <person name="Martin F."/>
            <person name="Kauserud H."/>
        </authorList>
    </citation>
    <scope>NUCLEOTIDE SEQUENCE</scope>
    <source>
        <strain evidence="2">9284</strain>
    </source>
</reference>
<feature type="transmembrane region" description="Helical" evidence="1">
    <location>
        <begin position="138"/>
        <end position="166"/>
    </location>
</feature>
<name>A0AAD7FZ53_9AGAR</name>
<feature type="transmembrane region" description="Helical" evidence="1">
    <location>
        <begin position="235"/>
        <end position="255"/>
    </location>
</feature>
<accession>A0AAD7FZ53</accession>
<dbReference type="EMBL" id="JARKIF010000003">
    <property type="protein sequence ID" value="KAJ7644943.1"/>
    <property type="molecule type" value="Genomic_DNA"/>
</dbReference>
<keyword evidence="1" id="KW-1133">Transmembrane helix</keyword>
<dbReference type="AlphaFoldDB" id="A0AAD7FZ53"/>
<keyword evidence="1" id="KW-0812">Transmembrane</keyword>
<proteinExistence type="predicted"/>
<evidence type="ECO:0000256" key="1">
    <source>
        <dbReference type="SAM" id="Phobius"/>
    </source>
</evidence>
<evidence type="ECO:0000313" key="3">
    <source>
        <dbReference type="Proteomes" id="UP001221142"/>
    </source>
</evidence>
<comment type="caution">
    <text evidence="2">The sequence shown here is derived from an EMBL/GenBank/DDBJ whole genome shotgun (WGS) entry which is preliminary data.</text>
</comment>
<feature type="transmembrane region" description="Helical" evidence="1">
    <location>
        <begin position="20"/>
        <end position="41"/>
    </location>
</feature>
<gene>
    <name evidence="2" type="ORF">FB45DRAFT_1021680</name>
</gene>
<protein>
    <submittedName>
        <fullName evidence="2">Uncharacterized protein</fullName>
    </submittedName>
</protein>
<feature type="transmembrane region" description="Helical" evidence="1">
    <location>
        <begin position="275"/>
        <end position="293"/>
    </location>
</feature>
<dbReference type="Proteomes" id="UP001221142">
    <property type="component" value="Unassembled WGS sequence"/>
</dbReference>
<feature type="transmembrane region" description="Helical" evidence="1">
    <location>
        <begin position="113"/>
        <end position="131"/>
    </location>
</feature>
<organism evidence="2 3">
    <name type="scientific">Roridomyces roridus</name>
    <dbReference type="NCBI Taxonomy" id="1738132"/>
    <lineage>
        <taxon>Eukaryota</taxon>
        <taxon>Fungi</taxon>
        <taxon>Dikarya</taxon>
        <taxon>Basidiomycota</taxon>
        <taxon>Agaricomycotina</taxon>
        <taxon>Agaricomycetes</taxon>
        <taxon>Agaricomycetidae</taxon>
        <taxon>Agaricales</taxon>
        <taxon>Marasmiineae</taxon>
        <taxon>Mycenaceae</taxon>
        <taxon>Roridomyces</taxon>
    </lineage>
</organism>
<feature type="transmembrane region" description="Helical" evidence="1">
    <location>
        <begin position="53"/>
        <end position="71"/>
    </location>
</feature>
<keyword evidence="3" id="KW-1185">Reference proteome</keyword>
<sequence length="398" mass="44075">MTPEEASVLQGIGTDVVQNFVAITNETFLLIMVVKAGFVLMSKERRRARAYQLTMAAIILMFIIALILWTLDLANFITEAKVTLIQNPTEDIQSKLDSALDFVFRLAAAQDALYAYMSLLGDAIIIYRVWTIKAYYSAWVLVIPCSLLFGSLVATILLTFCVAQIGSDIILGNFVKPAFCRNVQTVTYALPMATTAVSTFLLALTTWKYSKSIMRNSATSGSGSNKRNRSQGERVLILLVESGMLYLLFFVIQVVEDSPRVHDWVDANNGVSFAFKLYQYCSSVIVVRLNFLLPQSCPYNEYLQGMYPTILVVLAHSKHAVIDGTSGSSPSRSVGGRMNITNQTSSSTTWHRHSQALQVHVTTKRAEEIELPTVIPIRATNSRGEGVLGETSKYSEAF</sequence>